<keyword evidence="3" id="KW-1185">Reference proteome</keyword>
<dbReference type="EMBL" id="LGHJ01000020">
    <property type="protein sequence ID" value="KPL73658.1"/>
    <property type="molecule type" value="Genomic_DNA"/>
</dbReference>
<protein>
    <recommendedName>
        <fullName evidence="4">PASTA domain-containing protein</fullName>
    </recommendedName>
</protein>
<keyword evidence="1" id="KW-0732">Signal</keyword>
<feature type="signal peptide" evidence="1">
    <location>
        <begin position="1"/>
        <end position="21"/>
    </location>
</feature>
<dbReference type="AlphaFoldDB" id="A0A0N8GLW8"/>
<dbReference type="Proteomes" id="UP000050514">
    <property type="component" value="Unassembled WGS sequence"/>
</dbReference>
<reference evidence="2 3" key="1">
    <citation type="submission" date="2015-07" db="EMBL/GenBank/DDBJ databases">
        <title>Draft genome of Bellilinea caldifistulae DSM 17877.</title>
        <authorList>
            <person name="Hemp J."/>
            <person name="Ward L.M."/>
            <person name="Pace L.A."/>
            <person name="Fischer W.W."/>
        </authorList>
    </citation>
    <scope>NUCLEOTIDE SEQUENCE [LARGE SCALE GENOMIC DNA]</scope>
    <source>
        <strain evidence="2 3">GOMI-1</strain>
    </source>
</reference>
<feature type="chain" id="PRO_5006025797" description="PASTA domain-containing protein" evidence="1">
    <location>
        <begin position="22"/>
        <end position="331"/>
    </location>
</feature>
<name>A0A0N8GLW8_9CHLR</name>
<dbReference type="PROSITE" id="PS51257">
    <property type="entry name" value="PROKAR_LIPOPROTEIN"/>
    <property type="match status" value="1"/>
</dbReference>
<evidence type="ECO:0000256" key="1">
    <source>
        <dbReference type="SAM" id="SignalP"/>
    </source>
</evidence>
<evidence type="ECO:0000313" key="2">
    <source>
        <dbReference type="EMBL" id="KPL73658.1"/>
    </source>
</evidence>
<organism evidence="2 3">
    <name type="scientific">Bellilinea caldifistulae</name>
    <dbReference type="NCBI Taxonomy" id="360411"/>
    <lineage>
        <taxon>Bacteria</taxon>
        <taxon>Bacillati</taxon>
        <taxon>Chloroflexota</taxon>
        <taxon>Anaerolineae</taxon>
        <taxon>Anaerolineales</taxon>
        <taxon>Anaerolineaceae</taxon>
        <taxon>Bellilinea</taxon>
    </lineage>
</organism>
<dbReference type="RefSeq" id="WP_061915139.1">
    <property type="nucleotide sequence ID" value="NZ_DF967971.1"/>
</dbReference>
<dbReference type="STRING" id="360411.AC812_14890"/>
<evidence type="ECO:0000313" key="3">
    <source>
        <dbReference type="Proteomes" id="UP000050514"/>
    </source>
</evidence>
<accession>A0A0N8GLW8</accession>
<sequence length="331" mass="36978">MFRRFSLITIFLLLLLAACNKTDQPVGQTATLPPQDGGFIQPPGGALQARRELARELNISPQQITIQAIESVTWQNSCLEAGDPGEICPEQKIPGLIVTLRYSDKSYTYHTDLDGMMVRPIRSVDQPSISALQAVQYLAGLLGYDPQAIQILSERQTTFLDGCLEIAIAEIPCTQLPVEGRIIRLGIENHIFEFRISKLESNPVLASVDGYLTSIPALNWSREGSFQEYCDGLKVYLNGWSVQYYCRGQASQNPGIMRLTPEQLSKILRWFIRLQPFEWNQSSADGSQIRMTLNSLGLEEADNPTRLEISEFAANLLTPIQRGTVTPFPFP</sequence>
<dbReference type="OrthoDB" id="3723110at2"/>
<comment type="caution">
    <text evidence="2">The sequence shown here is derived from an EMBL/GenBank/DDBJ whole genome shotgun (WGS) entry which is preliminary data.</text>
</comment>
<proteinExistence type="predicted"/>
<evidence type="ECO:0008006" key="4">
    <source>
        <dbReference type="Google" id="ProtNLM"/>
    </source>
</evidence>
<gene>
    <name evidence="2" type="ORF">AC812_14890</name>
</gene>